<comment type="caution">
    <text evidence="1">The sequence shown here is derived from an EMBL/GenBank/DDBJ whole genome shotgun (WGS) entry which is preliminary data.</text>
</comment>
<dbReference type="Proteomes" id="UP000297396">
    <property type="component" value="Unassembled WGS sequence"/>
</dbReference>
<accession>A0A4Y9JQG8</accession>
<name>A0A4Y9JQG8_9PAST</name>
<evidence type="ECO:0000313" key="2">
    <source>
        <dbReference type="Proteomes" id="UP000297396"/>
    </source>
</evidence>
<proteinExistence type="predicted"/>
<sequence>MLFKEKGYDEYLSQKIAKGREELEAGKGIPLDQAKILVRATIEETAQDLADFERSVAYA</sequence>
<dbReference type="AlphaFoldDB" id="A0A4Y9JQG8"/>
<organism evidence="1 2">
    <name type="scientific">Muribacter muris</name>
    <dbReference type="NCBI Taxonomy" id="67855"/>
    <lineage>
        <taxon>Bacteria</taxon>
        <taxon>Pseudomonadati</taxon>
        <taxon>Pseudomonadota</taxon>
        <taxon>Gammaproteobacteria</taxon>
        <taxon>Pasteurellales</taxon>
        <taxon>Pasteurellaceae</taxon>
        <taxon>Muribacter</taxon>
    </lineage>
</organism>
<protein>
    <submittedName>
        <fullName evidence="1">Uncharacterized protein</fullName>
    </submittedName>
</protein>
<dbReference type="EMBL" id="SPPA01000036">
    <property type="protein sequence ID" value="TFV07818.1"/>
    <property type="molecule type" value="Genomic_DNA"/>
</dbReference>
<reference evidence="1 2" key="1">
    <citation type="submission" date="2019-03" db="EMBL/GenBank/DDBJ databases">
        <title>Diversity of the mouse oral microbiome.</title>
        <authorList>
            <person name="Joseph S."/>
            <person name="Aduse-Opoku J."/>
            <person name="Curtis M."/>
            <person name="Wade W."/>
            <person name="Hashim A."/>
        </authorList>
    </citation>
    <scope>NUCLEOTIDE SEQUENCE [LARGE SCALE GENOMIC DNA]</scope>
    <source>
        <strain evidence="1 2">WT12</strain>
    </source>
</reference>
<evidence type="ECO:0000313" key="1">
    <source>
        <dbReference type="EMBL" id="TFV07818.1"/>
    </source>
</evidence>
<gene>
    <name evidence="1" type="ORF">E4T80_11815</name>
</gene>
<dbReference type="RefSeq" id="WP_135058611.1">
    <property type="nucleotide sequence ID" value="NZ_JADGLC010000036.1"/>
</dbReference>
<dbReference type="OrthoDB" id="5690879at2"/>